<dbReference type="InParanoid" id="A2E793"/>
<reference evidence="2" key="2">
    <citation type="journal article" date="2007" name="Science">
        <title>Draft genome sequence of the sexually transmitted pathogen Trichomonas vaginalis.</title>
        <authorList>
            <person name="Carlton J.M."/>
            <person name="Hirt R.P."/>
            <person name="Silva J.C."/>
            <person name="Delcher A.L."/>
            <person name="Schatz M."/>
            <person name="Zhao Q."/>
            <person name="Wortman J.R."/>
            <person name="Bidwell S.L."/>
            <person name="Alsmark U.C.M."/>
            <person name="Besteiro S."/>
            <person name="Sicheritz-Ponten T."/>
            <person name="Noel C.J."/>
            <person name="Dacks J.B."/>
            <person name="Foster P.G."/>
            <person name="Simillion C."/>
            <person name="Van de Peer Y."/>
            <person name="Miranda-Saavedra D."/>
            <person name="Barton G.J."/>
            <person name="Westrop G.D."/>
            <person name="Mueller S."/>
            <person name="Dessi D."/>
            <person name="Fiori P.L."/>
            <person name="Ren Q."/>
            <person name="Paulsen I."/>
            <person name="Zhang H."/>
            <person name="Bastida-Corcuera F.D."/>
            <person name="Simoes-Barbosa A."/>
            <person name="Brown M.T."/>
            <person name="Hayes R.D."/>
            <person name="Mukherjee M."/>
            <person name="Okumura C.Y."/>
            <person name="Schneider R."/>
            <person name="Smith A.J."/>
            <person name="Vanacova S."/>
            <person name="Villalvazo M."/>
            <person name="Haas B.J."/>
            <person name="Pertea M."/>
            <person name="Feldblyum T.V."/>
            <person name="Utterback T.R."/>
            <person name="Shu C.L."/>
            <person name="Osoegawa K."/>
            <person name="de Jong P.J."/>
            <person name="Hrdy I."/>
            <person name="Horvathova L."/>
            <person name="Zubacova Z."/>
            <person name="Dolezal P."/>
            <person name="Malik S.B."/>
            <person name="Logsdon J.M. Jr."/>
            <person name="Henze K."/>
            <person name="Gupta A."/>
            <person name="Wang C.C."/>
            <person name="Dunne R.L."/>
            <person name="Upcroft J.A."/>
            <person name="Upcroft P."/>
            <person name="White O."/>
            <person name="Salzberg S.L."/>
            <person name="Tang P."/>
            <person name="Chiu C.-H."/>
            <person name="Lee Y.-S."/>
            <person name="Embley T.M."/>
            <person name="Coombs G.H."/>
            <person name="Mottram J.C."/>
            <person name="Tachezy J."/>
            <person name="Fraser-Liggett C.M."/>
            <person name="Johnson P.J."/>
        </authorList>
    </citation>
    <scope>NUCLEOTIDE SEQUENCE [LARGE SCALE GENOMIC DNA]</scope>
    <source>
        <strain evidence="2">G3</strain>
    </source>
</reference>
<dbReference type="InterPro" id="IPR033469">
    <property type="entry name" value="CYTH-like_dom_sf"/>
</dbReference>
<accession>A2E793</accession>
<dbReference type="EMBL" id="DS113318">
    <property type="protein sequence ID" value="EAY11490.1"/>
    <property type="molecule type" value="Genomic_DNA"/>
</dbReference>
<dbReference type="GO" id="GO:0016462">
    <property type="term" value="F:pyrophosphatase activity"/>
    <property type="evidence" value="ECO:0007669"/>
    <property type="project" value="UniProtKB-ARBA"/>
</dbReference>
<evidence type="ECO:0000259" key="1">
    <source>
        <dbReference type="PROSITE" id="PS51707"/>
    </source>
</evidence>
<dbReference type="AlphaFoldDB" id="A2E793"/>
<dbReference type="VEuPathDB" id="TrichDB:TVAGG3_0283710"/>
<dbReference type="InterPro" id="IPR023577">
    <property type="entry name" value="CYTH_domain"/>
</dbReference>
<dbReference type="CDD" id="cd07374">
    <property type="entry name" value="CYTH-like_Pase"/>
    <property type="match status" value="1"/>
</dbReference>
<reference evidence="2" key="1">
    <citation type="submission" date="2006-10" db="EMBL/GenBank/DDBJ databases">
        <authorList>
            <person name="Amadeo P."/>
            <person name="Zhao Q."/>
            <person name="Wortman J."/>
            <person name="Fraser-Liggett C."/>
            <person name="Carlton J."/>
        </authorList>
    </citation>
    <scope>NUCLEOTIDE SEQUENCE</scope>
    <source>
        <strain evidence="2">G3</strain>
    </source>
</reference>
<proteinExistence type="predicted"/>
<dbReference type="PANTHER" id="PTHR34948:SF2">
    <property type="entry name" value="TRIPHOSPHATE TUNNEL METALLOENZYME 3"/>
    <property type="match status" value="1"/>
</dbReference>
<dbReference type="Pfam" id="PF01928">
    <property type="entry name" value="CYTH"/>
    <property type="match status" value="1"/>
</dbReference>
<protein>
    <submittedName>
        <fullName evidence="2">Adenylate cyclase family protein</fullName>
    </submittedName>
</protein>
<dbReference type="SUPFAM" id="SSF55154">
    <property type="entry name" value="CYTH-like phosphatases"/>
    <property type="match status" value="1"/>
</dbReference>
<dbReference type="Proteomes" id="UP000001542">
    <property type="component" value="Unassembled WGS sequence"/>
</dbReference>
<dbReference type="PROSITE" id="PS51707">
    <property type="entry name" value="CYTH"/>
    <property type="match status" value="1"/>
</dbReference>
<gene>
    <name evidence="2" type="ORF">TVAG_248570</name>
</gene>
<evidence type="ECO:0000313" key="3">
    <source>
        <dbReference type="Proteomes" id="UP000001542"/>
    </source>
</evidence>
<dbReference type="Gene3D" id="2.40.320.10">
    <property type="entry name" value="Hypothetical Protein Pfu-838710-001"/>
    <property type="match status" value="1"/>
</dbReference>
<dbReference type="OrthoDB" id="2160189at2759"/>
<dbReference type="KEGG" id="tva:4769444"/>
<dbReference type="RefSeq" id="XP_001323713.1">
    <property type="nucleotide sequence ID" value="XM_001323678.1"/>
</dbReference>
<dbReference type="PANTHER" id="PTHR34948">
    <property type="entry name" value="OS08G0299200 PROTEIN"/>
    <property type="match status" value="1"/>
</dbReference>
<organism evidence="2 3">
    <name type="scientific">Trichomonas vaginalis (strain ATCC PRA-98 / G3)</name>
    <dbReference type="NCBI Taxonomy" id="412133"/>
    <lineage>
        <taxon>Eukaryota</taxon>
        <taxon>Metamonada</taxon>
        <taxon>Parabasalia</taxon>
        <taxon>Trichomonadida</taxon>
        <taxon>Trichomonadidae</taxon>
        <taxon>Trichomonas</taxon>
    </lineage>
</organism>
<sequence length="207" mass="23740">MTEIEVKISTDEAGYKKFIQNYALNITGVLHQMNIFFNTYDTNLKRSMRLRRIKSAELPVRWVFTSKGPGSIVDGVSTHSEIEEAISDENANLILSDTKNLYKYIPKCIADAVEPTKDSEYYLSGNFLSIRRVVPIGSFTVEADECTYPNGDKFYEFEVESTKPLEAKAEIQKILNDLGVKFEESKITKLKRLFSYPREQRINLSIQ</sequence>
<name>A2E793_TRIV3</name>
<dbReference type="VEuPathDB" id="TrichDB:TVAG_248570"/>
<evidence type="ECO:0000313" key="2">
    <source>
        <dbReference type="EMBL" id="EAY11490.1"/>
    </source>
</evidence>
<keyword evidence="3" id="KW-1185">Reference proteome</keyword>
<dbReference type="SMR" id="A2E793"/>
<feature type="domain" description="CYTH" evidence="1">
    <location>
        <begin position="1"/>
        <end position="200"/>
    </location>
</feature>